<reference evidence="1 2" key="1">
    <citation type="submission" date="2010-01" db="EMBL/GenBank/DDBJ databases">
        <authorList>
            <person name="Weinstock G."/>
            <person name="Sodergren E."/>
            <person name="Clifton S."/>
            <person name="Fulton L."/>
            <person name="Fulton B."/>
            <person name="Courtney L."/>
            <person name="Fronick C."/>
            <person name="Harrison M."/>
            <person name="Strong C."/>
            <person name="Farmer C."/>
            <person name="Delahaunty K."/>
            <person name="Markovic C."/>
            <person name="Hall O."/>
            <person name="Minx P."/>
            <person name="Tomlinson C."/>
            <person name="Mitreva M."/>
            <person name="Nelson J."/>
            <person name="Hou S."/>
            <person name="Wollam A."/>
            <person name="Pepin K.H."/>
            <person name="Johnson M."/>
            <person name="Bhonagiri V."/>
            <person name="Nash W.E."/>
            <person name="Warren W."/>
            <person name="Chinwalla A."/>
            <person name="Mardis E.R."/>
            <person name="Wilson R.K."/>
        </authorList>
    </citation>
    <scope>NUCLEOTIDE SEQUENCE [LARGE SCALE GENOMIC DNA]</scope>
    <source>
        <strain evidence="1 2">NJ9703</strain>
    </source>
</reference>
<accession>A0A9W5IR73</accession>
<dbReference type="Gene3D" id="3.40.50.720">
    <property type="entry name" value="NAD(P)-binding Rossmann-like Domain"/>
    <property type="match status" value="1"/>
</dbReference>
<dbReference type="InterPro" id="IPR036291">
    <property type="entry name" value="NAD(P)-bd_dom_sf"/>
</dbReference>
<dbReference type="PANTHER" id="PTHR48079:SF6">
    <property type="entry name" value="NAD(P)-BINDING DOMAIN-CONTAINING PROTEIN-RELATED"/>
    <property type="match status" value="1"/>
</dbReference>
<comment type="caution">
    <text evidence="1">The sequence shown here is derived from an EMBL/GenBank/DDBJ whole genome shotgun (WGS) entry which is preliminary data.</text>
</comment>
<dbReference type="Proteomes" id="UP000004621">
    <property type="component" value="Unassembled WGS sequence"/>
</dbReference>
<proteinExistence type="predicted"/>
<dbReference type="AlphaFoldDB" id="A0A9W5IR73"/>
<dbReference type="GO" id="GO:0004029">
    <property type="term" value="F:aldehyde dehydrogenase (NAD+) activity"/>
    <property type="evidence" value="ECO:0007669"/>
    <property type="project" value="TreeGrafter"/>
</dbReference>
<dbReference type="PANTHER" id="PTHR48079">
    <property type="entry name" value="PROTEIN YEEZ"/>
    <property type="match status" value="1"/>
</dbReference>
<organism evidence="1 2">
    <name type="scientific">Neisseria subflava NJ9703</name>
    <dbReference type="NCBI Taxonomy" id="546268"/>
    <lineage>
        <taxon>Bacteria</taxon>
        <taxon>Pseudomonadati</taxon>
        <taxon>Pseudomonadota</taxon>
        <taxon>Betaproteobacteria</taxon>
        <taxon>Neisseriales</taxon>
        <taxon>Neisseriaceae</taxon>
        <taxon>Neisseria</taxon>
    </lineage>
</organism>
<dbReference type="GO" id="GO:0005737">
    <property type="term" value="C:cytoplasm"/>
    <property type="evidence" value="ECO:0007669"/>
    <property type="project" value="TreeGrafter"/>
</dbReference>
<gene>
    <name evidence="1" type="ORF">NEISUBOT_04333</name>
</gene>
<evidence type="ECO:0000313" key="2">
    <source>
        <dbReference type="Proteomes" id="UP000004621"/>
    </source>
</evidence>
<dbReference type="InterPro" id="IPR051783">
    <property type="entry name" value="NAD(P)-dependent_oxidoreduct"/>
</dbReference>
<dbReference type="EMBL" id="ACEO02000005">
    <property type="protein sequence ID" value="EFC52231.1"/>
    <property type="molecule type" value="Genomic_DNA"/>
</dbReference>
<sequence>MHLPDISILGLGYLGLPLAQKFYEQGSQVAAVKRNLTSDDINLPIELDIIDLNQNDIFHSSTLWQNHINKPTWFCLLPPSSLNHYADTLKKWIQLAEQSKVQHIIFTSSTSVYGDQARICDESTPPDPQTESARQILVVEQALLESAVPHIDILRLGGLYSADRHPVTKLVQKTRIQGGNQPVNILHKDLAVQVLFQTACQADGKRIRNIVEPRHPSRAEFYTAEAAKLGLPAPDFIVDDKSNGKIVNTVCADGLSL</sequence>
<dbReference type="RefSeq" id="WP_004519966.1">
    <property type="nucleotide sequence ID" value="NZ_ACEO02000005.1"/>
</dbReference>
<dbReference type="SUPFAM" id="SSF51735">
    <property type="entry name" value="NAD(P)-binding Rossmann-fold domains"/>
    <property type="match status" value="1"/>
</dbReference>
<evidence type="ECO:0008006" key="3">
    <source>
        <dbReference type="Google" id="ProtNLM"/>
    </source>
</evidence>
<name>A0A9W5IR73_NEISU</name>
<evidence type="ECO:0000313" key="1">
    <source>
        <dbReference type="EMBL" id="EFC52231.1"/>
    </source>
</evidence>
<protein>
    <recommendedName>
        <fullName evidence="3">NAD dependent epimerase/dehydratase family protein</fullName>
    </recommendedName>
</protein>